<reference evidence="1" key="1">
    <citation type="journal article" date="2013" name="PLoS ONE">
        <title>Metagenomic insights into the carbohydrate-active enzymes carried by the microorganisms adhering to solid digesta in the rumen of cows.</title>
        <authorList>
            <person name="Wang L."/>
            <person name="Hatem A."/>
            <person name="Catalyurek U.V."/>
            <person name="Morrison M."/>
            <person name="Yu Z."/>
        </authorList>
    </citation>
    <scope>NUCLEOTIDE SEQUENCE</scope>
</reference>
<sequence>MEPLPARMPQPFDAFGRKTEIAGDCYHLELKNNATLYFMYVTEEGSAEDEEGKCAFELWMYSKKGGASFLCSDHVGKQMITKLVFNLWVTIEQYMTRPHMNKDHKSVIDAFMSDDESDDSVSTDELPF</sequence>
<proteinExistence type="predicted"/>
<dbReference type="AlphaFoldDB" id="W0FHK5"/>
<accession>W0FHK5</accession>
<protein>
    <submittedName>
        <fullName evidence="1">Uncharacterized protein</fullName>
    </submittedName>
</protein>
<name>W0FHK5_9BACT</name>
<evidence type="ECO:0000313" key="1">
    <source>
        <dbReference type="EMBL" id="AHF24216.1"/>
    </source>
</evidence>
<organism evidence="1">
    <name type="scientific">uncultured bacterium Contig160</name>
    <dbReference type="NCBI Taxonomy" id="1393469"/>
    <lineage>
        <taxon>Bacteria</taxon>
        <taxon>environmental samples</taxon>
    </lineage>
</organism>
<dbReference type="EMBL" id="KC246787">
    <property type="protein sequence ID" value="AHF24216.1"/>
    <property type="molecule type" value="Genomic_DNA"/>
</dbReference>